<evidence type="ECO:0000256" key="5">
    <source>
        <dbReference type="ARBA" id="ARBA00022840"/>
    </source>
</evidence>
<comment type="caution">
    <text evidence="9">The sequence shown here is derived from an EMBL/GenBank/DDBJ whole genome shotgun (WGS) entry which is preliminary data.</text>
</comment>
<dbReference type="InterPro" id="IPR022636">
    <property type="entry name" value="S-AdoMet_synthetase_sfam"/>
</dbReference>
<evidence type="ECO:0000256" key="6">
    <source>
        <dbReference type="ARBA" id="ARBA00022842"/>
    </source>
</evidence>
<feature type="domain" description="S-adenosylmethionine synthetase C-terminal" evidence="8">
    <location>
        <begin position="1"/>
        <end position="108"/>
    </location>
</feature>
<feature type="non-terminal residue" evidence="9">
    <location>
        <position position="1"/>
    </location>
</feature>
<evidence type="ECO:0000256" key="1">
    <source>
        <dbReference type="ARBA" id="ARBA00022563"/>
    </source>
</evidence>
<dbReference type="InterPro" id="IPR022630">
    <property type="entry name" value="S-AdoMet_synt_C"/>
</dbReference>
<dbReference type="SUPFAM" id="SSF55973">
    <property type="entry name" value="S-adenosylmethionine synthetase"/>
    <property type="match status" value="1"/>
</dbReference>
<dbReference type="AlphaFoldDB" id="X0UQT0"/>
<organism evidence="9">
    <name type="scientific">marine sediment metagenome</name>
    <dbReference type="NCBI Taxonomy" id="412755"/>
    <lineage>
        <taxon>unclassified sequences</taxon>
        <taxon>metagenomes</taxon>
        <taxon>ecological metagenomes</taxon>
    </lineage>
</organism>
<dbReference type="Pfam" id="PF02773">
    <property type="entry name" value="S-AdoMet_synt_C"/>
    <property type="match status" value="1"/>
</dbReference>
<keyword evidence="5" id="KW-0067">ATP-binding</keyword>
<keyword evidence="4" id="KW-0547">Nucleotide-binding</keyword>
<dbReference type="GO" id="GO:0004478">
    <property type="term" value="F:methionine adenosyltransferase activity"/>
    <property type="evidence" value="ECO:0007669"/>
    <property type="project" value="InterPro"/>
</dbReference>
<keyword evidence="1" id="KW-0554">One-carbon metabolism</keyword>
<evidence type="ECO:0000256" key="3">
    <source>
        <dbReference type="ARBA" id="ARBA00022723"/>
    </source>
</evidence>
<keyword evidence="7" id="KW-0630">Potassium</keyword>
<keyword evidence="3" id="KW-0479">Metal-binding</keyword>
<dbReference type="EMBL" id="BARS01027110">
    <property type="protein sequence ID" value="GAG08194.1"/>
    <property type="molecule type" value="Genomic_DNA"/>
</dbReference>
<keyword evidence="6" id="KW-0460">Magnesium</keyword>
<dbReference type="InterPro" id="IPR002133">
    <property type="entry name" value="S-AdoMet_synthetase"/>
</dbReference>
<dbReference type="Gene3D" id="3.30.300.10">
    <property type="match status" value="1"/>
</dbReference>
<gene>
    <name evidence="9" type="ORF">S01H1_42618</name>
</gene>
<dbReference type="GO" id="GO:0005524">
    <property type="term" value="F:ATP binding"/>
    <property type="evidence" value="ECO:0007669"/>
    <property type="project" value="UniProtKB-KW"/>
</dbReference>
<dbReference type="GO" id="GO:0006556">
    <property type="term" value="P:S-adenosylmethionine biosynthetic process"/>
    <property type="evidence" value="ECO:0007669"/>
    <property type="project" value="InterPro"/>
</dbReference>
<evidence type="ECO:0000256" key="2">
    <source>
        <dbReference type="ARBA" id="ARBA00022679"/>
    </source>
</evidence>
<sequence length="121" mass="13292">SGKDPSKVDRSASYMSRYIAKNIVKAEIASTCEIQLSYCIGVAEPVSVSVNTFGTSQVDEEKISKAVRSVFKLTPAGIIKELNLLQPIYTKTAAYGHFGRENEGFTWEETNKVDALKNALK</sequence>
<dbReference type="PANTHER" id="PTHR11964">
    <property type="entry name" value="S-ADENOSYLMETHIONINE SYNTHETASE"/>
    <property type="match status" value="1"/>
</dbReference>
<evidence type="ECO:0000256" key="4">
    <source>
        <dbReference type="ARBA" id="ARBA00022741"/>
    </source>
</evidence>
<evidence type="ECO:0000313" key="9">
    <source>
        <dbReference type="EMBL" id="GAG08194.1"/>
    </source>
</evidence>
<keyword evidence="2" id="KW-0808">Transferase</keyword>
<proteinExistence type="predicted"/>
<evidence type="ECO:0000256" key="7">
    <source>
        <dbReference type="ARBA" id="ARBA00022958"/>
    </source>
</evidence>
<name>X0UQT0_9ZZZZ</name>
<evidence type="ECO:0000259" key="8">
    <source>
        <dbReference type="Pfam" id="PF02773"/>
    </source>
</evidence>
<dbReference type="GO" id="GO:0006730">
    <property type="term" value="P:one-carbon metabolic process"/>
    <property type="evidence" value="ECO:0007669"/>
    <property type="project" value="UniProtKB-KW"/>
</dbReference>
<reference evidence="9" key="1">
    <citation type="journal article" date="2014" name="Front. Microbiol.">
        <title>High frequency of phylogenetically diverse reductive dehalogenase-homologous genes in deep subseafloor sedimentary metagenomes.</title>
        <authorList>
            <person name="Kawai M."/>
            <person name="Futagami T."/>
            <person name="Toyoda A."/>
            <person name="Takaki Y."/>
            <person name="Nishi S."/>
            <person name="Hori S."/>
            <person name="Arai W."/>
            <person name="Tsubouchi T."/>
            <person name="Morono Y."/>
            <person name="Uchiyama I."/>
            <person name="Ito T."/>
            <person name="Fujiyama A."/>
            <person name="Inagaki F."/>
            <person name="Takami H."/>
        </authorList>
    </citation>
    <scope>NUCLEOTIDE SEQUENCE</scope>
    <source>
        <strain evidence="9">Expedition CK06-06</strain>
    </source>
</reference>
<accession>X0UQT0</accession>
<dbReference type="GO" id="GO:0046872">
    <property type="term" value="F:metal ion binding"/>
    <property type="evidence" value="ECO:0007669"/>
    <property type="project" value="UniProtKB-KW"/>
</dbReference>
<protein>
    <recommendedName>
        <fullName evidence="8">S-adenosylmethionine synthetase C-terminal domain-containing protein</fullName>
    </recommendedName>
</protein>